<dbReference type="InterPro" id="IPR053350">
    <property type="entry name" value="CV_Inducer"/>
</dbReference>
<gene>
    <name evidence="2" type="ORF">VFH_II187040</name>
</gene>
<reference evidence="2 3" key="1">
    <citation type="submission" date="2023-01" db="EMBL/GenBank/DDBJ databases">
        <authorList>
            <person name="Kreplak J."/>
        </authorList>
    </citation>
    <scope>NUCLEOTIDE SEQUENCE [LARGE SCALE GENOMIC DNA]</scope>
</reference>
<feature type="region of interest" description="Disordered" evidence="1">
    <location>
        <begin position="196"/>
        <end position="229"/>
    </location>
</feature>
<evidence type="ECO:0000313" key="3">
    <source>
        <dbReference type="Proteomes" id="UP001157006"/>
    </source>
</evidence>
<feature type="compositionally biased region" description="Basic and acidic residues" evidence="1">
    <location>
        <begin position="197"/>
        <end position="206"/>
    </location>
</feature>
<accession>A0AAV0ZP14</accession>
<proteinExistence type="predicted"/>
<evidence type="ECO:0000256" key="1">
    <source>
        <dbReference type="SAM" id="MobiDB-lite"/>
    </source>
</evidence>
<evidence type="ECO:0000313" key="2">
    <source>
        <dbReference type="EMBL" id="CAI8599686.1"/>
    </source>
</evidence>
<dbReference type="EMBL" id="OX451737">
    <property type="protein sequence ID" value="CAI8599686.1"/>
    <property type="molecule type" value="Genomic_DNA"/>
</dbReference>
<sequence>MTHDEASNYTQPTRPITIHHLISHPFRSQLPCSDHPPIHSIYFRFILKEIESEEKVSPISTMRSTSCCLRLYPTPTSKASLIPTNPPQLSLEKNRGSWKRPCVVIGVASCFTIIGLQFNNSVISQHEVLVPKEEIMVVTMPNSMEDDEDEEYDEHEHVVLVGGVAKWSQKRMCPSWQGNNPLETIVPENLPRPAARRRYEAVRSDSKTAPPLSLSSVKDKTSRDDCFSM</sequence>
<organism evidence="2 3">
    <name type="scientific">Vicia faba</name>
    <name type="common">Broad bean</name>
    <name type="synonym">Faba vulgaris</name>
    <dbReference type="NCBI Taxonomy" id="3906"/>
    <lineage>
        <taxon>Eukaryota</taxon>
        <taxon>Viridiplantae</taxon>
        <taxon>Streptophyta</taxon>
        <taxon>Embryophyta</taxon>
        <taxon>Tracheophyta</taxon>
        <taxon>Spermatophyta</taxon>
        <taxon>Magnoliopsida</taxon>
        <taxon>eudicotyledons</taxon>
        <taxon>Gunneridae</taxon>
        <taxon>Pentapetalae</taxon>
        <taxon>rosids</taxon>
        <taxon>fabids</taxon>
        <taxon>Fabales</taxon>
        <taxon>Fabaceae</taxon>
        <taxon>Papilionoideae</taxon>
        <taxon>50 kb inversion clade</taxon>
        <taxon>NPAAA clade</taxon>
        <taxon>Hologalegina</taxon>
        <taxon>IRL clade</taxon>
        <taxon>Fabeae</taxon>
        <taxon>Vicia</taxon>
    </lineage>
</organism>
<name>A0AAV0ZP14_VICFA</name>
<keyword evidence="3" id="KW-1185">Reference proteome</keyword>
<dbReference type="AlphaFoldDB" id="A0AAV0ZP14"/>
<protein>
    <submittedName>
        <fullName evidence="2">Uncharacterized protein</fullName>
    </submittedName>
</protein>
<feature type="compositionally biased region" description="Basic and acidic residues" evidence="1">
    <location>
        <begin position="217"/>
        <end position="229"/>
    </location>
</feature>
<dbReference type="PANTHER" id="PTHR37210">
    <property type="entry name" value="EXPRESSED PROTEIN"/>
    <property type="match status" value="1"/>
</dbReference>
<dbReference type="Proteomes" id="UP001157006">
    <property type="component" value="Chromosome 2"/>
</dbReference>
<dbReference type="PANTHER" id="PTHR37210:SF2">
    <property type="entry name" value="PROTEIN CHLOROPLAST VESICULATION"/>
    <property type="match status" value="1"/>
</dbReference>